<evidence type="ECO:0000313" key="1">
    <source>
        <dbReference type="EMBL" id="AYL94784.1"/>
    </source>
</evidence>
<reference evidence="1 2" key="1">
    <citation type="submission" date="2018-10" db="EMBL/GenBank/DDBJ databases">
        <title>Genome sequencing of Mucilaginibacter sp. HYN0043.</title>
        <authorList>
            <person name="Kim M."/>
            <person name="Yi H."/>
        </authorList>
    </citation>
    <scope>NUCLEOTIDE SEQUENCE [LARGE SCALE GENOMIC DNA]</scope>
    <source>
        <strain evidence="1 2">HYN0043</strain>
    </source>
</reference>
<proteinExistence type="predicted"/>
<protein>
    <recommendedName>
        <fullName evidence="3">Adhesin domain-containing protein</fullName>
    </recommendedName>
</protein>
<dbReference type="KEGG" id="muh:HYN43_005485"/>
<dbReference type="AlphaFoldDB" id="A0A494VK67"/>
<accession>A0A494VK67</accession>
<evidence type="ECO:0008006" key="3">
    <source>
        <dbReference type="Google" id="ProtNLM"/>
    </source>
</evidence>
<evidence type="ECO:0000313" key="2">
    <source>
        <dbReference type="Proteomes" id="UP000270046"/>
    </source>
</evidence>
<organism evidence="1 2">
    <name type="scientific">Mucilaginibacter celer</name>
    <dbReference type="NCBI Taxonomy" id="2305508"/>
    <lineage>
        <taxon>Bacteria</taxon>
        <taxon>Pseudomonadati</taxon>
        <taxon>Bacteroidota</taxon>
        <taxon>Sphingobacteriia</taxon>
        <taxon>Sphingobacteriales</taxon>
        <taxon>Sphingobacteriaceae</taxon>
        <taxon>Mucilaginibacter</taxon>
    </lineage>
</organism>
<gene>
    <name evidence="1" type="ORF">HYN43_005485</name>
</gene>
<dbReference type="OrthoDB" id="1117657at2"/>
<dbReference type="Proteomes" id="UP000270046">
    <property type="component" value="Chromosome"/>
</dbReference>
<name>A0A494VK67_9SPHI</name>
<keyword evidence="2" id="KW-1185">Reference proteome</keyword>
<sequence length="403" mass="44538">MSFRADLYKKITRKMKIKLNLFFVLLTGVVFFARPVLAQSNSKTEADDATTVSTALTDTLSNVTLFQVPAAPDEVLKNISLTQGDAEMQNKIANGEIKLATKKYSKVYVANNPDALAIDNRFGEVKINTWDRKEFKVEVQINIYADNLSDAQSFMDVVNITDGKKDALVSFKTMIGNTGTSDRLLWKGDSKSHLKKIEINYLVYMPSKNALSINNNYGTTILPDFDGRLSLNNFCSELKAQKINNPLNEVKVTYGNASIESFSGTRLEIAYGHLQLSDANNLNANISYGEAHIGRLYSSANINIRFGRELSIGSFDKKFKALNINSSYTGLKLGKLNELNASYDVTTSYGVLKLNNPQLNFLGKTNKDNINLSAAKSYKGQAGKSNTTCSIVIKSNFGQVNLD</sequence>
<dbReference type="EMBL" id="CP032869">
    <property type="protein sequence ID" value="AYL94784.1"/>
    <property type="molecule type" value="Genomic_DNA"/>
</dbReference>